<keyword evidence="14" id="KW-0753">Steroid metabolism</keyword>
<feature type="transmembrane region" description="Helical" evidence="16">
    <location>
        <begin position="884"/>
        <end position="906"/>
    </location>
</feature>
<feature type="transmembrane region" description="Helical" evidence="16">
    <location>
        <begin position="1283"/>
        <end position="1306"/>
    </location>
</feature>
<feature type="domain" description="SSD" evidence="18">
    <location>
        <begin position="682"/>
        <end position="847"/>
    </location>
</feature>
<dbReference type="InterPro" id="IPR053958">
    <property type="entry name" value="HMGCR/SNAP/NPC1-like_SSD"/>
</dbReference>
<keyword evidence="13" id="KW-0325">Glycoprotein</keyword>
<gene>
    <name evidence="19" type="primary">NPC1_17</name>
    <name evidence="19" type="ORF">AVEN_166740_1</name>
</gene>
<dbReference type="FunFam" id="1.20.1640.10:FF:000008">
    <property type="entry name" value="NPC intracellular cholesterol transporter 1"/>
    <property type="match status" value="1"/>
</dbReference>
<keyword evidence="9" id="KW-0443">Lipid metabolism</keyword>
<comment type="subcellular location">
    <subcellularLocation>
        <location evidence="1">Endomembrane system</location>
        <topology evidence="1">Multi-pass membrane protein</topology>
    </subcellularLocation>
</comment>
<dbReference type="GO" id="GO:0008203">
    <property type="term" value="P:cholesterol metabolic process"/>
    <property type="evidence" value="ECO:0007669"/>
    <property type="project" value="UniProtKB-KW"/>
</dbReference>
<feature type="transmembrane region" description="Helical" evidence="16">
    <location>
        <begin position="748"/>
        <end position="768"/>
    </location>
</feature>
<feature type="transmembrane region" description="Helical" evidence="16">
    <location>
        <begin position="823"/>
        <end position="847"/>
    </location>
</feature>
<evidence type="ECO:0000256" key="10">
    <source>
        <dbReference type="ARBA" id="ARBA00023136"/>
    </source>
</evidence>
<keyword evidence="20" id="KW-1185">Reference proteome</keyword>
<keyword evidence="11" id="KW-1015">Disulfide bond</keyword>
<evidence type="ECO:0000259" key="18">
    <source>
        <dbReference type="PROSITE" id="PS50156"/>
    </source>
</evidence>
<dbReference type="PANTHER" id="PTHR45727">
    <property type="entry name" value="NPC INTRACELLULAR CHOLESTEROL TRANSPORTER 1"/>
    <property type="match status" value="1"/>
</dbReference>
<evidence type="ECO:0000313" key="20">
    <source>
        <dbReference type="Proteomes" id="UP000499080"/>
    </source>
</evidence>
<organism evidence="19 20">
    <name type="scientific">Araneus ventricosus</name>
    <name type="common">Orbweaver spider</name>
    <name type="synonym">Epeira ventricosa</name>
    <dbReference type="NCBI Taxonomy" id="182803"/>
    <lineage>
        <taxon>Eukaryota</taxon>
        <taxon>Metazoa</taxon>
        <taxon>Ecdysozoa</taxon>
        <taxon>Arthropoda</taxon>
        <taxon>Chelicerata</taxon>
        <taxon>Arachnida</taxon>
        <taxon>Araneae</taxon>
        <taxon>Araneomorphae</taxon>
        <taxon>Entelegynae</taxon>
        <taxon>Araneoidea</taxon>
        <taxon>Araneidae</taxon>
        <taxon>Araneus</taxon>
    </lineage>
</organism>
<feature type="transmembrane region" description="Helical" evidence="16">
    <location>
        <begin position="1250"/>
        <end position="1271"/>
    </location>
</feature>
<dbReference type="InterPro" id="IPR000731">
    <property type="entry name" value="SSD"/>
</dbReference>
<dbReference type="GO" id="GO:0042632">
    <property type="term" value="P:cholesterol homeostasis"/>
    <property type="evidence" value="ECO:0007669"/>
    <property type="project" value="TreeGrafter"/>
</dbReference>
<dbReference type="EMBL" id="BGPR01000096">
    <property type="protein sequence ID" value="GBL93687.1"/>
    <property type="molecule type" value="Genomic_DNA"/>
</dbReference>
<dbReference type="InterPro" id="IPR053956">
    <property type="entry name" value="NPC1_MLD"/>
</dbReference>
<dbReference type="InterPro" id="IPR004765">
    <property type="entry name" value="NPC1-like"/>
</dbReference>
<name>A0A4Y2BPQ0_ARAVE</name>
<keyword evidence="6 17" id="KW-0732">Signal</keyword>
<evidence type="ECO:0000256" key="16">
    <source>
        <dbReference type="SAM" id="Phobius"/>
    </source>
</evidence>
<proteinExistence type="inferred from homology"/>
<sequence length="1338" mass="149830">MLASNMLHIPGLFMILLAAIGIDQVLSEGHCVMRGFCGENDFGDATCSYNGTAKRLENEEALETLLDICPDIMQETNVLCCSPEQISQLQKNLEIAATLGLARCPSCLSNFRKNFCQFACSPRQSEFLKVEKLGESDEGDIIIEKLTYFMSRSYAEGLFASCKDIQGLTPGSTVLDLMCGGWGRECTPERWLNFMGSTPADDGFSPFEIKYHLTSDSELIIDGGKFYPMNENTTSCSQSPYPGAEACTCLDCEAACQLNIASPPPLPAEKEEFTLLHHDGVSVLCLIIFCFVTAFLLLGYFYLKIQSRKSLRSGEQEVKMERKGSSHRPLILLKSCSPSASGVDLGSLEEVEPLRSKRSIIPSQVVEKSQDLTDSKKVDGEATHQIPDTEIISNISYLQKLGAAIERYLEQNFCQWGTYVAEHPLPIMTLSLIASFALASGLLFRFTVTTDPVDLWVSRSSQARQDMEYFNKHFEPFYRVEQMIVTPKNKSSFVQSAKEKNQLKTYTWGPVFHRDFLLEVLDLQLAAERLVAKNKNKTITLSDICLAPLAPLNKNCAIQSIFGFYQNQRSLLEDKNFDYLGHFKDCAGTMGEMKCFAPYGGPLQSTEVALGGFQNSEYHSATALIITIPVINHYEQALNEDALLWETVFIDFLKNYQSENLTVAFKAERSVEDELERGSHSDILTVAISYIIMFVYIAVALGEVNTCKSMLVDSKISLGFAGVFIVIVSVLSSLGIFCFAGVPATLIIIEVIPFLVLAVGVDNIFILVQAFQRDERLPDETVSKQIGRVVGQVAPSMMLSSLSMSSCFFIGALTDMPAVKLFALYAGVALLINFFLQMTCFLCLFTLDVKRQEDHRLDLFCCIRTSKQEKINTKGVLYKFFKNVYAPLLLNNLSRVLVLIAFLGWLCSSVAVLNKIDIGLDQELAMPQDSYMLNYFQYLSKYLSVGPPVYFVVTDGYNYSDQSSQNRICASNGCDEDSMMVQLKWMADRSNRTYIALRPVSWLDTYFEYMHSPSCCFHLNHTHCPAESRRKECQSCSLPRSQRPLGDIFNKNLRNFLQEIPSQTCSKGGRAQFGSAVELKYSDKGATVGATNFMTYHTILKTSKDFYEALRWSRKISGWLTEKIQNDSNSNVRVFPYSIVHPFFEQYLTMWPDTFNSLSYSILAIFIVTFLFLGLDFYSAIIVVITIVMIIVNLMGLMYWWNISLNAVSLVNLVVGVGISVEFCSHLTHSFAISPEPTRVKRAQSALQKMGCSILSGITLTDCGILVLAFAKSQIFQIFYFRMYVGIIAFGTLHSLIFLPVLLSLIGPPVNKQKMYDHIHLQDIASQSRISQANDASM</sequence>
<dbReference type="NCBIfam" id="TIGR00917">
    <property type="entry name" value="2A060601"/>
    <property type="match status" value="1"/>
</dbReference>
<evidence type="ECO:0000256" key="5">
    <source>
        <dbReference type="ARBA" id="ARBA00022692"/>
    </source>
</evidence>
<dbReference type="GO" id="GO:0005319">
    <property type="term" value="F:lipid transporter activity"/>
    <property type="evidence" value="ECO:0007669"/>
    <property type="project" value="InterPro"/>
</dbReference>
<protein>
    <submittedName>
        <fullName evidence="19">NPC intracellular cholesterol transporter 1</fullName>
    </submittedName>
</protein>
<evidence type="ECO:0000256" key="11">
    <source>
        <dbReference type="ARBA" id="ARBA00023157"/>
    </source>
</evidence>
<dbReference type="Pfam" id="PF22314">
    <property type="entry name" value="NPC1_MLD"/>
    <property type="match status" value="1"/>
</dbReference>
<keyword evidence="4" id="KW-0153">Cholesterol metabolism</keyword>
<keyword evidence="12" id="KW-1207">Sterol metabolism</keyword>
<dbReference type="Pfam" id="PF16414">
    <property type="entry name" value="NPC1_N"/>
    <property type="match status" value="1"/>
</dbReference>
<evidence type="ECO:0000256" key="7">
    <source>
        <dbReference type="ARBA" id="ARBA00022989"/>
    </source>
</evidence>
<feature type="transmembrane region" description="Helical" evidence="16">
    <location>
        <begin position="1158"/>
        <end position="1175"/>
    </location>
</feature>
<evidence type="ECO:0000256" key="6">
    <source>
        <dbReference type="ARBA" id="ARBA00022729"/>
    </source>
</evidence>
<dbReference type="PANTHER" id="PTHR45727:SF2">
    <property type="entry name" value="NPC INTRACELLULAR CHOLESTEROL TRANSPORTER 1"/>
    <property type="match status" value="1"/>
</dbReference>
<dbReference type="OrthoDB" id="6510177at2759"/>
<comment type="similarity">
    <text evidence="2">Belongs to the patched family.</text>
</comment>
<feature type="transmembrane region" description="Helical" evidence="16">
    <location>
        <begin position="716"/>
        <end position="742"/>
    </location>
</feature>
<evidence type="ECO:0000256" key="15">
    <source>
        <dbReference type="ARBA" id="ARBA00034049"/>
    </source>
</evidence>
<dbReference type="GO" id="GO:0030299">
    <property type="term" value="P:intestinal cholesterol absorption"/>
    <property type="evidence" value="ECO:0007669"/>
    <property type="project" value="TreeGrafter"/>
</dbReference>
<feature type="transmembrane region" description="Helical" evidence="16">
    <location>
        <begin position="1207"/>
        <end position="1229"/>
    </location>
</feature>
<evidence type="ECO:0000256" key="4">
    <source>
        <dbReference type="ARBA" id="ARBA00022548"/>
    </source>
</evidence>
<evidence type="ECO:0000256" key="13">
    <source>
        <dbReference type="ARBA" id="ARBA00023180"/>
    </source>
</evidence>
<dbReference type="GO" id="GO:0005886">
    <property type="term" value="C:plasma membrane"/>
    <property type="evidence" value="ECO:0007669"/>
    <property type="project" value="TreeGrafter"/>
</dbReference>
<dbReference type="Proteomes" id="UP000499080">
    <property type="component" value="Unassembled WGS sequence"/>
</dbReference>
<dbReference type="Gene3D" id="1.20.1640.10">
    <property type="entry name" value="Multidrug efflux transporter AcrB transmembrane domain"/>
    <property type="match status" value="2"/>
</dbReference>
<evidence type="ECO:0000256" key="3">
    <source>
        <dbReference type="ARBA" id="ARBA00022448"/>
    </source>
</evidence>
<dbReference type="PROSITE" id="PS50156">
    <property type="entry name" value="SSD"/>
    <property type="match status" value="1"/>
</dbReference>
<reference evidence="19 20" key="1">
    <citation type="journal article" date="2019" name="Sci. Rep.">
        <title>Orb-weaving spider Araneus ventricosus genome elucidates the spidroin gene catalogue.</title>
        <authorList>
            <person name="Kono N."/>
            <person name="Nakamura H."/>
            <person name="Ohtoshi R."/>
            <person name="Moran D.A.P."/>
            <person name="Shinohara A."/>
            <person name="Yoshida Y."/>
            <person name="Fujiwara M."/>
            <person name="Mori M."/>
            <person name="Tomita M."/>
            <person name="Arakawa K."/>
        </authorList>
    </citation>
    <scope>NUCLEOTIDE SEQUENCE [LARGE SCALE GENOMIC DNA]</scope>
</reference>
<keyword evidence="7 16" id="KW-1133">Transmembrane helix</keyword>
<feature type="signal peptide" evidence="17">
    <location>
        <begin position="1"/>
        <end position="27"/>
    </location>
</feature>
<dbReference type="GO" id="GO:0015485">
    <property type="term" value="F:cholesterol binding"/>
    <property type="evidence" value="ECO:0007669"/>
    <property type="project" value="TreeGrafter"/>
</dbReference>
<evidence type="ECO:0000256" key="17">
    <source>
        <dbReference type="SAM" id="SignalP"/>
    </source>
</evidence>
<keyword evidence="8" id="KW-0445">Lipid transport</keyword>
<feature type="transmembrane region" description="Helical" evidence="16">
    <location>
        <begin position="789"/>
        <end position="811"/>
    </location>
</feature>
<evidence type="ECO:0000256" key="12">
    <source>
        <dbReference type="ARBA" id="ARBA00023166"/>
    </source>
</evidence>
<feature type="transmembrane region" description="Helical" evidence="16">
    <location>
        <begin position="281"/>
        <end position="303"/>
    </location>
</feature>
<accession>A0A4Y2BPQ0</accession>
<evidence type="ECO:0000313" key="19">
    <source>
        <dbReference type="EMBL" id="GBL93687.1"/>
    </source>
</evidence>
<feature type="transmembrane region" description="Helical" evidence="16">
    <location>
        <begin position="683"/>
        <end position="704"/>
    </location>
</feature>
<keyword evidence="3" id="KW-0813">Transport</keyword>
<keyword evidence="10 16" id="KW-0472">Membrane</keyword>
<evidence type="ECO:0000256" key="2">
    <source>
        <dbReference type="ARBA" id="ARBA00005585"/>
    </source>
</evidence>
<evidence type="ECO:0000256" key="8">
    <source>
        <dbReference type="ARBA" id="ARBA00023055"/>
    </source>
</evidence>
<dbReference type="SUPFAM" id="SSF82866">
    <property type="entry name" value="Multidrug efflux transporter AcrB transmembrane domain"/>
    <property type="match status" value="2"/>
</dbReference>
<dbReference type="GO" id="GO:0015918">
    <property type="term" value="P:sterol transport"/>
    <property type="evidence" value="ECO:0007669"/>
    <property type="project" value="TreeGrafter"/>
</dbReference>
<keyword evidence="5 16" id="KW-0812">Transmembrane</keyword>
<evidence type="ECO:0000256" key="1">
    <source>
        <dbReference type="ARBA" id="ARBA00004127"/>
    </source>
</evidence>
<comment type="catalytic activity">
    <reaction evidence="15">
        <text>cholesterol(in) = cholesterol(out)</text>
        <dbReference type="Rhea" id="RHEA:39747"/>
        <dbReference type="ChEBI" id="CHEBI:16113"/>
    </reaction>
</comment>
<evidence type="ECO:0000256" key="9">
    <source>
        <dbReference type="ARBA" id="ARBA00023098"/>
    </source>
</evidence>
<dbReference type="InterPro" id="IPR032190">
    <property type="entry name" value="NPC1_N"/>
</dbReference>
<dbReference type="Pfam" id="PF12349">
    <property type="entry name" value="Sterol-sensing"/>
    <property type="match status" value="1"/>
</dbReference>
<feature type="transmembrane region" description="Helical" evidence="16">
    <location>
        <begin position="1182"/>
        <end position="1201"/>
    </location>
</feature>
<feature type="chain" id="PRO_5021444583" evidence="17">
    <location>
        <begin position="28"/>
        <end position="1338"/>
    </location>
</feature>
<comment type="caution">
    <text evidence="19">The sequence shown here is derived from an EMBL/GenBank/DDBJ whole genome shotgun (WGS) entry which is preliminary data.</text>
</comment>
<evidence type="ECO:0000256" key="14">
    <source>
        <dbReference type="ARBA" id="ARBA00023221"/>
    </source>
</evidence>
<dbReference type="GO" id="GO:0012505">
    <property type="term" value="C:endomembrane system"/>
    <property type="evidence" value="ECO:0007669"/>
    <property type="project" value="UniProtKB-SubCell"/>
</dbReference>